<name>D2Y5U2_9ALPH</name>
<sequence length="99" mass="10736">MSVHKDVALGLGLSAVRCPRVITRPADPRARGQCHLVVSAFFFPPFARRVSELGVLNRALIARWRTVARICGDREVRYSQKCASPAGRIGAALNKPAGP</sequence>
<evidence type="ECO:0000313" key="1">
    <source>
        <dbReference type="EMBL" id="ADA83429.1"/>
    </source>
</evidence>
<proteinExistence type="predicted"/>
<dbReference type="EMBL" id="GU354326">
    <property type="protein sequence ID" value="ADA83429.1"/>
    <property type="molecule type" value="Genomic_DNA"/>
</dbReference>
<protein>
    <submittedName>
        <fullName evidence="1">Uncharacterized protein</fullName>
    </submittedName>
</protein>
<accession>D2Y5U2</accession>
<reference evidence="1" key="1">
    <citation type="submission" date="2009-12" db="EMBL/GenBank/DDBJ databases">
        <title>MDV China vaccine strain 814.</title>
        <authorList>
            <person name="Zhang F."/>
            <person name="Liu C."/>
            <person name="Zhang Y."/>
            <person name="Liu A."/>
            <person name="Yan F."/>
        </authorList>
    </citation>
    <scope>NUCLEOTIDE SEQUENCE</scope>
    <source>
        <strain evidence="1">814</strain>
    </source>
</reference>
<organism evidence="1">
    <name type="scientific">Gallid alphaherpesvirus 2</name>
    <dbReference type="NCBI Taxonomy" id="10390"/>
    <lineage>
        <taxon>Viruses</taxon>
        <taxon>Duplodnaviria</taxon>
        <taxon>Heunggongvirae</taxon>
        <taxon>Peploviricota</taxon>
        <taxon>Herviviricetes</taxon>
        <taxon>Herpesvirales</taxon>
        <taxon>Orthoherpesviridae</taxon>
        <taxon>Alphaherpesvirinae</taxon>
        <taxon>Mardivirus</taxon>
        <taxon>Mardivirus gallidalpha2</taxon>
    </lineage>
</organism>